<feature type="region of interest" description="Disordered" evidence="1">
    <location>
        <begin position="235"/>
        <end position="271"/>
    </location>
</feature>
<sequence length="271" mass="29687">MSQPNTPDRKQKRRESSNVAVHTPSPRTPGKAQKGGSSAKSAKKHALRTEDKEKSGNSEKVGSENEFESGAGQRQNLPEPAQPKTPNREQKQQEAGNAEVNETDNGVDEAVVDENPNETSVASKNAEVSSKGGDKYEKARNRKAQKAKKRQDTQKQISKKRKKSGRKNIRQEEEPAESPPEEQLPMESPPISVGDPSSNEGAVSDDDVVLIEKPIELIPVVDSDDEVEDIQLGVEKPLDEPQDSHADDAQSNATILRNGRSAARTSRTTWR</sequence>
<dbReference type="Proteomes" id="UP000410492">
    <property type="component" value="Unassembled WGS sequence"/>
</dbReference>
<evidence type="ECO:0000313" key="3">
    <source>
        <dbReference type="Proteomes" id="UP000410492"/>
    </source>
</evidence>
<feature type="region of interest" description="Disordered" evidence="1">
    <location>
        <begin position="1"/>
        <end position="207"/>
    </location>
</feature>
<evidence type="ECO:0000256" key="1">
    <source>
        <dbReference type="SAM" id="MobiDB-lite"/>
    </source>
</evidence>
<organism evidence="2 3">
    <name type="scientific">Callosobruchus maculatus</name>
    <name type="common">Southern cowpea weevil</name>
    <name type="synonym">Pulse bruchid</name>
    <dbReference type="NCBI Taxonomy" id="64391"/>
    <lineage>
        <taxon>Eukaryota</taxon>
        <taxon>Metazoa</taxon>
        <taxon>Ecdysozoa</taxon>
        <taxon>Arthropoda</taxon>
        <taxon>Hexapoda</taxon>
        <taxon>Insecta</taxon>
        <taxon>Pterygota</taxon>
        <taxon>Neoptera</taxon>
        <taxon>Endopterygota</taxon>
        <taxon>Coleoptera</taxon>
        <taxon>Polyphaga</taxon>
        <taxon>Cucujiformia</taxon>
        <taxon>Chrysomeloidea</taxon>
        <taxon>Chrysomelidae</taxon>
        <taxon>Bruchinae</taxon>
        <taxon>Bruchini</taxon>
        <taxon>Callosobruchus</taxon>
    </lineage>
</organism>
<feature type="compositionally biased region" description="Low complexity" evidence="1">
    <location>
        <begin position="30"/>
        <end position="40"/>
    </location>
</feature>
<keyword evidence="3" id="KW-1185">Reference proteome</keyword>
<feature type="compositionally biased region" description="Basic residues" evidence="1">
    <location>
        <begin position="140"/>
        <end position="149"/>
    </location>
</feature>
<feature type="compositionally biased region" description="Polar residues" evidence="1">
    <location>
        <begin position="117"/>
        <end position="128"/>
    </location>
</feature>
<feature type="compositionally biased region" description="Basic residues" evidence="1">
    <location>
        <begin position="157"/>
        <end position="168"/>
    </location>
</feature>
<feature type="compositionally biased region" description="Basic and acidic residues" evidence="1">
    <location>
        <begin position="47"/>
        <end position="63"/>
    </location>
</feature>
<feature type="compositionally biased region" description="Basic and acidic residues" evidence="1">
    <location>
        <begin position="236"/>
        <end position="248"/>
    </location>
</feature>
<evidence type="ECO:0000313" key="2">
    <source>
        <dbReference type="EMBL" id="VEN43771.1"/>
    </source>
</evidence>
<name>A0A653C799_CALMS</name>
<feature type="compositionally biased region" description="Acidic residues" evidence="1">
    <location>
        <begin position="101"/>
        <end position="116"/>
    </location>
</feature>
<proteinExistence type="predicted"/>
<dbReference type="EMBL" id="CAACVG010007125">
    <property type="protein sequence ID" value="VEN43771.1"/>
    <property type="molecule type" value="Genomic_DNA"/>
</dbReference>
<feature type="compositionally biased region" description="Low complexity" evidence="1">
    <location>
        <begin position="260"/>
        <end position="271"/>
    </location>
</feature>
<gene>
    <name evidence="2" type="ORF">CALMAC_LOCUS6804</name>
</gene>
<accession>A0A653C799</accession>
<dbReference type="AlphaFoldDB" id="A0A653C799"/>
<reference evidence="2 3" key="1">
    <citation type="submission" date="2019-01" db="EMBL/GenBank/DDBJ databases">
        <authorList>
            <person name="Sayadi A."/>
        </authorList>
    </citation>
    <scope>NUCLEOTIDE SEQUENCE [LARGE SCALE GENOMIC DNA]</scope>
</reference>
<protein>
    <submittedName>
        <fullName evidence="2">Uncharacterized protein</fullName>
    </submittedName>
</protein>